<feature type="transmembrane region" description="Helical" evidence="2">
    <location>
        <begin position="7"/>
        <end position="24"/>
    </location>
</feature>
<gene>
    <name evidence="4" type="primary">LOC117140828</name>
</gene>
<dbReference type="AlphaFoldDB" id="A0A6P8K9M4"/>
<keyword evidence="2" id="KW-1133">Transmembrane helix</keyword>
<protein>
    <submittedName>
        <fullName evidence="4">Uncharacterized protein LOC117140828</fullName>
    </submittedName>
</protein>
<dbReference type="RefSeq" id="XP_033159826.1">
    <property type="nucleotide sequence ID" value="XM_033303935.1"/>
</dbReference>
<keyword evidence="2" id="KW-0812">Transmembrane</keyword>
<feature type="transmembrane region" description="Helical" evidence="2">
    <location>
        <begin position="112"/>
        <end position="139"/>
    </location>
</feature>
<reference evidence="4" key="1">
    <citation type="submission" date="2025-08" db="UniProtKB">
        <authorList>
            <consortium name="RefSeq"/>
        </authorList>
    </citation>
    <scope>IDENTIFICATION</scope>
    <source>
        <strain evidence="4">Mau12</strain>
        <tissue evidence="4">Whole Body</tissue>
    </source>
</reference>
<sequence>MEIFGTYFALMIASWGMQLCPRLYFTMGENALKFEISSISSAFIEANLYTLFTILILQLPSKIFENRRQWNFKWVFVMPYIMHYVNCFWSSTQNVRDLLIKPPMYMIKNYGYIHLGMTLICGLQLLAMVEIVFILFYSLKKGTDCEPKDRNRQDAKKNPEAVRWKTKAPSTSPTPFNN</sequence>
<evidence type="ECO:0000313" key="3">
    <source>
        <dbReference type="Proteomes" id="UP000515162"/>
    </source>
</evidence>
<dbReference type="GeneID" id="117140828"/>
<organism evidence="3 4">
    <name type="scientific">Drosophila mauritiana</name>
    <name type="common">Fruit fly</name>
    <dbReference type="NCBI Taxonomy" id="7226"/>
    <lineage>
        <taxon>Eukaryota</taxon>
        <taxon>Metazoa</taxon>
        <taxon>Ecdysozoa</taxon>
        <taxon>Arthropoda</taxon>
        <taxon>Hexapoda</taxon>
        <taxon>Insecta</taxon>
        <taxon>Pterygota</taxon>
        <taxon>Neoptera</taxon>
        <taxon>Endopterygota</taxon>
        <taxon>Diptera</taxon>
        <taxon>Brachycera</taxon>
        <taxon>Muscomorpha</taxon>
        <taxon>Ephydroidea</taxon>
        <taxon>Drosophilidae</taxon>
        <taxon>Drosophila</taxon>
        <taxon>Sophophora</taxon>
    </lineage>
</organism>
<keyword evidence="3" id="KW-1185">Reference proteome</keyword>
<evidence type="ECO:0000313" key="4">
    <source>
        <dbReference type="RefSeq" id="XP_033159826.1"/>
    </source>
</evidence>
<feature type="transmembrane region" description="Helical" evidence="2">
    <location>
        <begin position="71"/>
        <end position="92"/>
    </location>
</feature>
<dbReference type="Proteomes" id="UP000515162">
    <property type="component" value="Chromosome 3L"/>
</dbReference>
<accession>A0A6P8K9M4</accession>
<evidence type="ECO:0000256" key="2">
    <source>
        <dbReference type="SAM" id="Phobius"/>
    </source>
</evidence>
<feature type="compositionally biased region" description="Basic and acidic residues" evidence="1">
    <location>
        <begin position="144"/>
        <end position="163"/>
    </location>
</feature>
<name>A0A6P8K9M4_DROMA</name>
<feature type="region of interest" description="Disordered" evidence="1">
    <location>
        <begin position="144"/>
        <end position="178"/>
    </location>
</feature>
<feature type="compositionally biased region" description="Polar residues" evidence="1">
    <location>
        <begin position="168"/>
        <end position="178"/>
    </location>
</feature>
<feature type="transmembrane region" description="Helical" evidence="2">
    <location>
        <begin position="36"/>
        <end position="59"/>
    </location>
</feature>
<evidence type="ECO:0000256" key="1">
    <source>
        <dbReference type="SAM" id="MobiDB-lite"/>
    </source>
</evidence>
<proteinExistence type="predicted"/>
<keyword evidence="2" id="KW-0472">Membrane</keyword>